<organism evidence="2 3">
    <name type="scientific">Plasmodium vivax</name>
    <name type="common">malaria parasite P. vivax</name>
    <dbReference type="NCBI Taxonomy" id="5855"/>
    <lineage>
        <taxon>Eukaryota</taxon>
        <taxon>Sar</taxon>
        <taxon>Alveolata</taxon>
        <taxon>Apicomplexa</taxon>
        <taxon>Aconoidasida</taxon>
        <taxon>Haemosporida</taxon>
        <taxon>Plasmodiidae</taxon>
        <taxon>Plasmodium</taxon>
        <taxon>Plasmodium (Plasmodium)</taxon>
    </lineage>
</organism>
<dbReference type="AlphaFoldDB" id="A0A8S4HBU1"/>
<accession>A0A8S4HBU1</accession>
<proteinExistence type="predicted"/>
<sequence>MVEGELKDRALKENEKNILKASELYKFYIEFNNPYNFNENDLGAYDSSSTLPAKKYAKEFYKKFIRNIRLLSELYSNHFNYIDNGKNIRNRCMYLKYWFYDQLLNNNISDNEIDIFYNYWKSPQKKFDLDEYLSCEIYRIKSEDIKEIKKIYNYFVFYDRYNNFSAINYNKNGGLYCNYQKWFSEFYKAKEEVCLSNETKEICKELNTYVKKYITENILSSLTEECEQNKITQSSRAIDNGYYTFINLETNKDKTNQDFENSNLKKLCNDCQKIACLTDKFSENGNTICEKIIKILWFIQKNMARYNIYNFKYLNFWFNHELRKITQNIKYRQDIYKLINSICTESNNLKELNNKINDVEDDEYKKWCIMYDLYFNYNKIENEYLEALKNSTNKSSEYAKNCVIKYKEGIRIYNNNNKDSDFADDLIKFRILYNNVKKRTKLYRKLELPELPKLIILNESKENIEPEEHKFCKGVKSNVTLPNAGTNIIYRNILKDFSSQNIYNSLDNKDVDALVCAKYCNQIIKNDKININRNEFKALCSKLVTNLKYLSSIKNIGKKHGDRCSNLMYWTYDIIMKIINTNISHYLEKDVSIELNNIILRVNKELGKNENCIFYVDGSFLDWNEEKDLHDYFEHYNDLSKLTADKINNEMYCQYINYISKLYKKYMNICCTCYSRPEYVCKEHCPNFFKCNKEYFPIDLLHKLECNDNVSLQKEKENYESLIIDLDVIRKSQIMAMNFYKILAQDYFYRFVFSTFLLLGIFFIFFLFYKFTPIGFKLNKKSSKKNQNNYPNNGGNRKELLEYEKKIMNGNSNKKRLRIAYHSA</sequence>
<evidence type="ECO:0000313" key="2">
    <source>
        <dbReference type="EMBL" id="CAG9474560.1"/>
    </source>
</evidence>
<evidence type="ECO:0000256" key="1">
    <source>
        <dbReference type="SAM" id="Phobius"/>
    </source>
</evidence>
<reference evidence="2" key="1">
    <citation type="submission" date="2021-09" db="EMBL/GenBank/DDBJ databases">
        <authorList>
            <consortium name="Pathogen Informatics"/>
        </authorList>
    </citation>
    <scope>NUCLEOTIDE SEQUENCE</scope>
    <source>
        <strain evidence="2">PvW1</strain>
    </source>
</reference>
<evidence type="ECO:0000313" key="3">
    <source>
        <dbReference type="Proteomes" id="UP000779233"/>
    </source>
</evidence>
<dbReference type="Proteomes" id="UP000779233">
    <property type="component" value="Unassembled WGS sequence"/>
</dbReference>
<gene>
    <name evidence="2" type="ORF">PVW1_100013700</name>
</gene>
<keyword evidence="1" id="KW-1133">Transmembrane helix</keyword>
<comment type="caution">
    <text evidence="2">The sequence shown here is derived from an EMBL/GenBank/DDBJ whole genome shotgun (WGS) entry which is preliminary data.</text>
</comment>
<keyword evidence="1" id="KW-0812">Transmembrane</keyword>
<dbReference type="Pfam" id="PF05795">
    <property type="entry name" value="Plasmodium_Vir"/>
    <property type="match status" value="3"/>
</dbReference>
<feature type="transmembrane region" description="Helical" evidence="1">
    <location>
        <begin position="747"/>
        <end position="769"/>
    </location>
</feature>
<dbReference type="EMBL" id="CAJZCX010000005">
    <property type="protein sequence ID" value="CAG9474560.1"/>
    <property type="molecule type" value="Genomic_DNA"/>
</dbReference>
<protein>
    <submittedName>
        <fullName evidence="2">(malaria parasite P. vivax) hypothetical protein</fullName>
    </submittedName>
</protein>
<dbReference type="InterPro" id="IPR008780">
    <property type="entry name" value="Plasmodium_Vir"/>
</dbReference>
<keyword evidence="1" id="KW-0472">Membrane</keyword>
<name>A0A8S4HBU1_PLAVI</name>
<dbReference type="VEuPathDB" id="PlasmoDB:PVPAM_100005500"/>